<reference evidence="7" key="1">
    <citation type="submission" date="2016-11" db="UniProtKB">
        <authorList>
            <consortium name="WormBaseParasite"/>
        </authorList>
    </citation>
    <scope>IDENTIFICATION</scope>
</reference>
<feature type="region of interest" description="Disordered" evidence="4">
    <location>
        <begin position="49"/>
        <end position="83"/>
    </location>
</feature>
<sequence length="444" mass="50629">MFPEDSGVYTLVVRNAAGEARSDIEIQCGGKEGLHTDTFHPTSISRITELEAPRPKPEEAPEVPKQTPQISRPLPPSLESVHESQTLHLEAQVTPVDDNTLRYEWFHNGAPMKHSSRYRLMNDFGYVSLDIDYIIPEDAGEYTLVVSNEAGQAQTSTTFDVDRLKTILDDTSHPESLRRIQEIEAVKPALPSEPDLPPEPPVFTQQLNGPAEPLKEGQSVHMDCMVQPINDPNLKIEWYHDGQPIAFASRMRAIHDFGYVALEFLHVHAEDSGTYTCRAVNTAGEARTDFTIECRAKRNLYLDSQHEESWTKIQEMENREPIREPSPELSFPPPTFTEALQNVDDVLEGDGVRLECQRGRRPRRRRSSFGVPSHSCQRSDPQGHLDEERTALARRKSFHACAQLRHRQPRPHGRVRRRLRSLQLQGRQRLRRSADFLYCQVCSH</sequence>
<dbReference type="SMART" id="SM00409">
    <property type="entry name" value="IG"/>
    <property type="match status" value="2"/>
</dbReference>
<keyword evidence="3" id="KW-0393">Immunoglobulin domain</keyword>
<evidence type="ECO:0000313" key="6">
    <source>
        <dbReference type="Proteomes" id="UP000095287"/>
    </source>
</evidence>
<evidence type="ECO:0000256" key="4">
    <source>
        <dbReference type="SAM" id="MobiDB-lite"/>
    </source>
</evidence>
<name>A0A1I8A3Q1_9BILA</name>
<dbReference type="InterPro" id="IPR003599">
    <property type="entry name" value="Ig_sub"/>
</dbReference>
<proteinExistence type="predicted"/>
<dbReference type="WBParaSite" id="L893_g32378.t1">
    <property type="protein sequence ID" value="L893_g32378.t1"/>
    <property type="gene ID" value="L893_g32378"/>
</dbReference>
<dbReference type="FunFam" id="2.60.40.10:FF:000119">
    <property type="entry name" value="Sallimus, isoform P"/>
    <property type="match status" value="2"/>
</dbReference>
<protein>
    <submittedName>
        <fullName evidence="7">Ig-like domain-containing protein</fullName>
    </submittedName>
</protein>
<evidence type="ECO:0000313" key="7">
    <source>
        <dbReference type="WBParaSite" id="L893_g32378.t1"/>
    </source>
</evidence>
<dbReference type="CDD" id="cd00096">
    <property type="entry name" value="Ig"/>
    <property type="match status" value="1"/>
</dbReference>
<accession>A0A1I8A3Q1</accession>
<feature type="domain" description="Ig-like" evidence="5">
    <location>
        <begin position="68"/>
        <end position="160"/>
    </location>
</feature>
<dbReference type="InterPro" id="IPR013783">
    <property type="entry name" value="Ig-like_fold"/>
</dbReference>
<dbReference type="InterPro" id="IPR050958">
    <property type="entry name" value="Cell_Adh-Cytoskel_Orgn"/>
</dbReference>
<dbReference type="Gene3D" id="2.60.40.10">
    <property type="entry name" value="Immunoglobulins"/>
    <property type="match status" value="2"/>
</dbReference>
<dbReference type="SUPFAM" id="SSF48726">
    <property type="entry name" value="Immunoglobulin"/>
    <property type="match status" value="2"/>
</dbReference>
<feature type="region of interest" description="Disordered" evidence="4">
    <location>
        <begin position="357"/>
        <end position="384"/>
    </location>
</feature>
<dbReference type="GO" id="GO:0005886">
    <property type="term" value="C:plasma membrane"/>
    <property type="evidence" value="ECO:0007669"/>
    <property type="project" value="TreeGrafter"/>
</dbReference>
<feature type="compositionally biased region" description="Basic and acidic residues" evidence="4">
    <location>
        <begin position="49"/>
        <end position="59"/>
    </location>
</feature>
<dbReference type="Proteomes" id="UP000095287">
    <property type="component" value="Unplaced"/>
</dbReference>
<evidence type="ECO:0000259" key="5">
    <source>
        <dbReference type="PROSITE" id="PS50835"/>
    </source>
</evidence>
<dbReference type="PANTHER" id="PTHR45080:SF8">
    <property type="entry name" value="IG-LIKE DOMAIN-CONTAINING PROTEIN"/>
    <property type="match status" value="1"/>
</dbReference>
<dbReference type="PANTHER" id="PTHR45080">
    <property type="entry name" value="CONTACTIN 5"/>
    <property type="match status" value="1"/>
</dbReference>
<keyword evidence="2" id="KW-1015">Disulfide bond</keyword>
<evidence type="ECO:0000256" key="3">
    <source>
        <dbReference type="ARBA" id="ARBA00023319"/>
    </source>
</evidence>
<dbReference type="InterPro" id="IPR007110">
    <property type="entry name" value="Ig-like_dom"/>
</dbReference>
<evidence type="ECO:0000256" key="1">
    <source>
        <dbReference type="ARBA" id="ARBA00022729"/>
    </source>
</evidence>
<dbReference type="GO" id="GO:0007156">
    <property type="term" value="P:homophilic cell adhesion via plasma membrane adhesion molecules"/>
    <property type="evidence" value="ECO:0007669"/>
    <property type="project" value="TreeGrafter"/>
</dbReference>
<dbReference type="InterPro" id="IPR013098">
    <property type="entry name" value="Ig_I-set"/>
</dbReference>
<evidence type="ECO:0000256" key="2">
    <source>
        <dbReference type="ARBA" id="ARBA00023157"/>
    </source>
</evidence>
<dbReference type="AlphaFoldDB" id="A0A1I8A3Q1"/>
<organism evidence="6 7">
    <name type="scientific">Steinernema glaseri</name>
    <dbReference type="NCBI Taxonomy" id="37863"/>
    <lineage>
        <taxon>Eukaryota</taxon>
        <taxon>Metazoa</taxon>
        <taxon>Ecdysozoa</taxon>
        <taxon>Nematoda</taxon>
        <taxon>Chromadorea</taxon>
        <taxon>Rhabditida</taxon>
        <taxon>Tylenchina</taxon>
        <taxon>Panagrolaimomorpha</taxon>
        <taxon>Strongyloidoidea</taxon>
        <taxon>Steinernematidae</taxon>
        <taxon>Steinernema</taxon>
    </lineage>
</organism>
<dbReference type="Pfam" id="PF07679">
    <property type="entry name" value="I-set"/>
    <property type="match status" value="2"/>
</dbReference>
<dbReference type="InterPro" id="IPR003598">
    <property type="entry name" value="Ig_sub2"/>
</dbReference>
<dbReference type="InterPro" id="IPR036179">
    <property type="entry name" value="Ig-like_dom_sf"/>
</dbReference>
<feature type="domain" description="Ig-like" evidence="5">
    <location>
        <begin position="200"/>
        <end position="293"/>
    </location>
</feature>
<keyword evidence="1" id="KW-0732">Signal</keyword>
<dbReference type="SMART" id="SM00408">
    <property type="entry name" value="IGc2"/>
    <property type="match status" value="1"/>
</dbReference>
<keyword evidence="6" id="KW-1185">Reference proteome</keyword>
<dbReference type="PROSITE" id="PS50835">
    <property type="entry name" value="IG_LIKE"/>
    <property type="match status" value="2"/>
</dbReference>